<dbReference type="OrthoDB" id="63989at2759"/>
<evidence type="ECO:0000313" key="2">
    <source>
        <dbReference type="Proteomes" id="UP000623467"/>
    </source>
</evidence>
<accession>A0A8H6YYJ7</accession>
<dbReference type="EMBL" id="JACAZH010000006">
    <property type="protein sequence ID" value="KAF7366636.1"/>
    <property type="molecule type" value="Genomic_DNA"/>
</dbReference>
<sequence>MHSEVRILQAALRGRRPPQCRRILSPRRVRAVSSIHIIEIPDCNAGLDISPLLLTQVHLSADYQWLKTPARAGTHPSRHQATMPSAYFGYLWRSFVLMMTNLWRYITTSDHNETRHSFPPSACLDTKGRWANSTSLPCFFALAQLVRVADARIVDFHAPSALKSPLLVLAVVSTLLLACCAVVNLRPPHLSGSAKRASLHSDPFRDAELLDIVLVASVDGKFHALNRTTGHLLWSMSSLSSSSTSASQQAPLVRTRHLDYDSDNDAYPETYIIEPQSGVIYVIASPSSPLQRFPFTTFELVDMSPFSFAGGDDHRVFVGRKETSSFALELETGNIKATIDSECPWDPFEDLREGDDEIDLDELEGSKPPISKPTEVFIGRTDYYITIHTRPSSKHRIPVQNLPFSTYGPNNQDNILQEAYRHPKDDVYIQSLPNGEIMSFKARGESSAPEDPLLWAFKFNNTIVAIFDVLRNPTQHPPNTFLIFTPHILAWSRRPAVFFAMSPDRFPLVVFGGGRNKAKAIDTPTDEPPLELLGEIDVITTERKRREKAMKERKYGSEDDGCMDRSSLYSDRRCLVGIRPLEGGDGDGPEMRLKRLINSVPSIPPQLDPLGNTNMRLVV</sequence>
<dbReference type="Gene3D" id="2.130.10.10">
    <property type="entry name" value="YVTN repeat-like/Quinoprotein amine dehydrogenase"/>
    <property type="match status" value="1"/>
</dbReference>
<protein>
    <submittedName>
        <fullName evidence="1">Uncharacterized protein</fullName>
    </submittedName>
</protein>
<keyword evidence="2" id="KW-1185">Reference proteome</keyword>
<dbReference type="InterPro" id="IPR015943">
    <property type="entry name" value="WD40/YVTN_repeat-like_dom_sf"/>
</dbReference>
<organism evidence="1 2">
    <name type="scientific">Mycena sanguinolenta</name>
    <dbReference type="NCBI Taxonomy" id="230812"/>
    <lineage>
        <taxon>Eukaryota</taxon>
        <taxon>Fungi</taxon>
        <taxon>Dikarya</taxon>
        <taxon>Basidiomycota</taxon>
        <taxon>Agaricomycotina</taxon>
        <taxon>Agaricomycetes</taxon>
        <taxon>Agaricomycetidae</taxon>
        <taxon>Agaricales</taxon>
        <taxon>Marasmiineae</taxon>
        <taxon>Mycenaceae</taxon>
        <taxon>Mycena</taxon>
    </lineage>
</organism>
<gene>
    <name evidence="1" type="ORF">MSAN_00921500</name>
</gene>
<dbReference type="SMART" id="SM00564">
    <property type="entry name" value="PQQ"/>
    <property type="match status" value="2"/>
</dbReference>
<dbReference type="Proteomes" id="UP000623467">
    <property type="component" value="Unassembled WGS sequence"/>
</dbReference>
<dbReference type="AlphaFoldDB" id="A0A8H6YYJ7"/>
<proteinExistence type="predicted"/>
<dbReference type="InterPro" id="IPR011047">
    <property type="entry name" value="Quinoprotein_ADH-like_sf"/>
</dbReference>
<evidence type="ECO:0000313" key="1">
    <source>
        <dbReference type="EMBL" id="KAF7366636.1"/>
    </source>
</evidence>
<comment type="caution">
    <text evidence="1">The sequence shown here is derived from an EMBL/GenBank/DDBJ whole genome shotgun (WGS) entry which is preliminary data.</text>
</comment>
<reference evidence="1" key="1">
    <citation type="submission" date="2020-05" db="EMBL/GenBank/DDBJ databases">
        <title>Mycena genomes resolve the evolution of fungal bioluminescence.</title>
        <authorList>
            <person name="Tsai I.J."/>
        </authorList>
    </citation>
    <scope>NUCLEOTIDE SEQUENCE</scope>
    <source>
        <strain evidence="1">160909Yilan</strain>
    </source>
</reference>
<dbReference type="InterPro" id="IPR018391">
    <property type="entry name" value="PQQ_b-propeller_rpt"/>
</dbReference>
<dbReference type="SUPFAM" id="SSF50998">
    <property type="entry name" value="Quinoprotein alcohol dehydrogenase-like"/>
    <property type="match status" value="1"/>
</dbReference>
<name>A0A8H6YYJ7_9AGAR</name>